<evidence type="ECO:0000256" key="2">
    <source>
        <dbReference type="ARBA" id="ARBA00022475"/>
    </source>
</evidence>
<evidence type="ECO:0000259" key="8">
    <source>
        <dbReference type="Pfam" id="PF13396"/>
    </source>
</evidence>
<keyword evidence="5 6" id="KW-0472">Membrane</keyword>
<evidence type="ECO:0000256" key="7">
    <source>
        <dbReference type="SAM" id="SignalP"/>
    </source>
</evidence>
<evidence type="ECO:0000313" key="13">
    <source>
        <dbReference type="EMBL" id="CAF3741442.1"/>
    </source>
</evidence>
<keyword evidence="2" id="KW-1003">Cell membrane</keyword>
<dbReference type="Proteomes" id="UP000663823">
    <property type="component" value="Unassembled WGS sequence"/>
</dbReference>
<dbReference type="Proteomes" id="UP000663882">
    <property type="component" value="Unassembled WGS sequence"/>
</dbReference>
<dbReference type="GO" id="GO:0005886">
    <property type="term" value="C:plasma membrane"/>
    <property type="evidence" value="ECO:0007669"/>
    <property type="project" value="UniProtKB-SubCell"/>
</dbReference>
<dbReference type="Proteomes" id="UP000663874">
    <property type="component" value="Unassembled WGS sequence"/>
</dbReference>
<keyword evidence="7" id="KW-0732">Signal</keyword>
<keyword evidence="3 6" id="KW-0812">Transmembrane</keyword>
<feature type="chain" id="PRO_5035683890" description="Cardiolipin synthase N-terminal domain-containing protein" evidence="7">
    <location>
        <begin position="24"/>
        <end position="90"/>
    </location>
</feature>
<dbReference type="Proteomes" id="UP000663889">
    <property type="component" value="Unassembled WGS sequence"/>
</dbReference>
<comment type="caution">
    <text evidence="9">The sequence shown here is derived from an EMBL/GenBank/DDBJ whole genome shotgun (WGS) entry which is preliminary data.</text>
</comment>
<evidence type="ECO:0000256" key="4">
    <source>
        <dbReference type="ARBA" id="ARBA00022989"/>
    </source>
</evidence>
<dbReference type="EMBL" id="CAJNOO010000419">
    <property type="protein sequence ID" value="CAF0938396.1"/>
    <property type="molecule type" value="Genomic_DNA"/>
</dbReference>
<organism evidence="9 16">
    <name type="scientific">Rotaria sordida</name>
    <dbReference type="NCBI Taxonomy" id="392033"/>
    <lineage>
        <taxon>Eukaryota</taxon>
        <taxon>Metazoa</taxon>
        <taxon>Spiralia</taxon>
        <taxon>Gnathifera</taxon>
        <taxon>Rotifera</taxon>
        <taxon>Eurotatoria</taxon>
        <taxon>Bdelloidea</taxon>
        <taxon>Philodinida</taxon>
        <taxon>Philodinidae</taxon>
        <taxon>Rotaria</taxon>
    </lineage>
</organism>
<name>A0A814C937_9BILA</name>
<evidence type="ECO:0000256" key="1">
    <source>
        <dbReference type="ARBA" id="ARBA00004651"/>
    </source>
</evidence>
<keyword evidence="4 6" id="KW-1133">Transmembrane helix</keyword>
<evidence type="ECO:0000313" key="12">
    <source>
        <dbReference type="EMBL" id="CAF1114190.1"/>
    </source>
</evidence>
<evidence type="ECO:0000313" key="15">
    <source>
        <dbReference type="Proteomes" id="UP000663870"/>
    </source>
</evidence>
<dbReference type="InterPro" id="IPR027379">
    <property type="entry name" value="CLS_N"/>
</dbReference>
<dbReference type="EMBL" id="CAJNOL010000280">
    <property type="protein sequence ID" value="CAF0981458.1"/>
    <property type="molecule type" value="Genomic_DNA"/>
</dbReference>
<evidence type="ECO:0000313" key="16">
    <source>
        <dbReference type="Proteomes" id="UP000663882"/>
    </source>
</evidence>
<dbReference type="EMBL" id="CAJNOL010000283">
    <property type="protein sequence ID" value="CAF0983016.1"/>
    <property type="molecule type" value="Genomic_DNA"/>
</dbReference>
<dbReference type="AlphaFoldDB" id="A0A814C937"/>
<comment type="subcellular location">
    <subcellularLocation>
        <location evidence="1">Cell membrane</location>
        <topology evidence="1">Multi-pass membrane protein</topology>
    </subcellularLocation>
</comment>
<keyword evidence="15" id="KW-1185">Reference proteome</keyword>
<feature type="transmembrane region" description="Helical" evidence="6">
    <location>
        <begin position="33"/>
        <end position="51"/>
    </location>
</feature>
<feature type="domain" description="Cardiolipin synthase N-terminal" evidence="8">
    <location>
        <begin position="42"/>
        <end position="84"/>
    </location>
</feature>
<evidence type="ECO:0000256" key="5">
    <source>
        <dbReference type="ARBA" id="ARBA00023136"/>
    </source>
</evidence>
<dbReference type="Proteomes" id="UP000663870">
    <property type="component" value="Unassembled WGS sequence"/>
</dbReference>
<evidence type="ECO:0000313" key="9">
    <source>
        <dbReference type="EMBL" id="CAF0938396.1"/>
    </source>
</evidence>
<dbReference type="OrthoDB" id="10054004at2759"/>
<gene>
    <name evidence="14" type="ORF">FNK824_LOCUS30797</name>
    <name evidence="10" type="ORF">JXQ802_LOCUS13200</name>
    <name evidence="11" type="ORF">JXQ802_LOCUS13281</name>
    <name evidence="13" type="ORF">OTI717_LOCUS15041</name>
    <name evidence="9" type="ORF">RFH988_LOCUS10937</name>
    <name evidence="12" type="ORF">SEV965_LOCUS16553</name>
</gene>
<evidence type="ECO:0000313" key="11">
    <source>
        <dbReference type="EMBL" id="CAF0983016.1"/>
    </source>
</evidence>
<evidence type="ECO:0000256" key="3">
    <source>
        <dbReference type="ARBA" id="ARBA00022692"/>
    </source>
</evidence>
<accession>A0A814C937</accession>
<reference evidence="9" key="1">
    <citation type="submission" date="2021-02" db="EMBL/GenBank/DDBJ databases">
        <authorList>
            <person name="Nowell W R."/>
        </authorList>
    </citation>
    <scope>NUCLEOTIDE SEQUENCE</scope>
</reference>
<dbReference type="EMBL" id="CAJOAX010001733">
    <property type="protein sequence ID" value="CAF3741442.1"/>
    <property type="molecule type" value="Genomic_DNA"/>
</dbReference>
<evidence type="ECO:0000313" key="10">
    <source>
        <dbReference type="EMBL" id="CAF0981458.1"/>
    </source>
</evidence>
<proteinExistence type="predicted"/>
<evidence type="ECO:0000256" key="6">
    <source>
        <dbReference type="SAM" id="Phobius"/>
    </source>
</evidence>
<evidence type="ECO:0000313" key="14">
    <source>
        <dbReference type="EMBL" id="CAF4089178.1"/>
    </source>
</evidence>
<protein>
    <recommendedName>
        <fullName evidence="8">Cardiolipin synthase N-terminal domain-containing protein</fullName>
    </recommendedName>
</protein>
<dbReference type="EMBL" id="CAJNOU010000910">
    <property type="protein sequence ID" value="CAF1114190.1"/>
    <property type="molecule type" value="Genomic_DNA"/>
</dbReference>
<dbReference type="Pfam" id="PF13396">
    <property type="entry name" value="PLDc_N"/>
    <property type="match status" value="1"/>
</dbReference>
<sequence length="90" mass="9702">MGLLINFTTVLVLLLGCVKCVSADAYYIGPTIGGILGLIILILDIIAAIEILRSGKPMVEKLLWILFIIFCPIIGLIVYLLCGRARSVGI</sequence>
<feature type="signal peptide" evidence="7">
    <location>
        <begin position="1"/>
        <end position="23"/>
    </location>
</feature>
<feature type="transmembrane region" description="Helical" evidence="6">
    <location>
        <begin position="63"/>
        <end position="81"/>
    </location>
</feature>
<dbReference type="EMBL" id="CAJOBE010009624">
    <property type="protein sequence ID" value="CAF4089178.1"/>
    <property type="molecule type" value="Genomic_DNA"/>
</dbReference>